<evidence type="ECO:0000313" key="2">
    <source>
        <dbReference type="Proteomes" id="UP000295500"/>
    </source>
</evidence>
<protein>
    <submittedName>
        <fullName evidence="1">Uncharacterized protein</fullName>
    </submittedName>
</protein>
<dbReference type="RefSeq" id="WP_133528035.1">
    <property type="nucleotide sequence ID" value="NZ_SNXO01000008.1"/>
</dbReference>
<organism evidence="1 2">
    <name type="scientific">Aminicella lysinilytica</name>
    <dbReference type="NCBI Taxonomy" id="433323"/>
    <lineage>
        <taxon>Bacteria</taxon>
        <taxon>Bacillati</taxon>
        <taxon>Bacillota</taxon>
        <taxon>Clostridia</taxon>
        <taxon>Peptostreptococcales</taxon>
        <taxon>Anaerovoracaceae</taxon>
        <taxon>Aminicella</taxon>
    </lineage>
</organism>
<dbReference type="EMBL" id="SNXO01000008">
    <property type="protein sequence ID" value="TDP58106.1"/>
    <property type="molecule type" value="Genomic_DNA"/>
</dbReference>
<accession>A0A4R6Q8E2</accession>
<name>A0A4R6Q8E2_9FIRM</name>
<dbReference type="Proteomes" id="UP000295500">
    <property type="component" value="Unassembled WGS sequence"/>
</dbReference>
<sequence length="134" mass="15735">MEYVLNETQYRTLMASIYMDLEYDNYKKSRVFKLMFGKKYNQFSKRVERYPRVVISMERLQMSGRNDDVIVTFDTNFKYWSEGTGAADMTRGRFNDGSAVRSLSGEYIMGVRTEGDVPRWLTQGLEDAGIFRKI</sequence>
<dbReference type="OrthoDB" id="185578at2"/>
<comment type="caution">
    <text evidence="1">The sequence shown here is derived from an EMBL/GenBank/DDBJ whole genome shotgun (WGS) entry which is preliminary data.</text>
</comment>
<proteinExistence type="predicted"/>
<dbReference type="AlphaFoldDB" id="A0A4R6Q8E2"/>
<reference evidence="1 2" key="1">
    <citation type="submission" date="2019-03" db="EMBL/GenBank/DDBJ databases">
        <title>Genomic Encyclopedia of Type Strains, Phase IV (KMG-IV): sequencing the most valuable type-strain genomes for metagenomic binning, comparative biology and taxonomic classification.</title>
        <authorList>
            <person name="Goeker M."/>
        </authorList>
    </citation>
    <scope>NUCLEOTIDE SEQUENCE [LARGE SCALE GENOMIC DNA]</scope>
    <source>
        <strain evidence="1 2">DSM 28287</strain>
    </source>
</reference>
<gene>
    <name evidence="1" type="ORF">EV211_10852</name>
</gene>
<keyword evidence="2" id="KW-1185">Reference proteome</keyword>
<evidence type="ECO:0000313" key="1">
    <source>
        <dbReference type="EMBL" id="TDP58106.1"/>
    </source>
</evidence>